<dbReference type="InterPro" id="IPR015807">
    <property type="entry name" value="His-tRNA-ligase"/>
</dbReference>
<dbReference type="PROSITE" id="PS50862">
    <property type="entry name" value="AA_TRNA_LIGASE_II"/>
    <property type="match status" value="1"/>
</dbReference>
<dbReference type="GeneID" id="19012026"/>
<evidence type="ECO:0000313" key="13">
    <source>
        <dbReference type="Proteomes" id="UP000198341"/>
    </source>
</evidence>
<dbReference type="RefSeq" id="XP_007509495.1">
    <property type="nucleotide sequence ID" value="XM_007509433.1"/>
</dbReference>
<dbReference type="eggNOG" id="KOG1936">
    <property type="taxonomic scope" value="Eukaryota"/>
</dbReference>
<dbReference type="InterPro" id="IPR004154">
    <property type="entry name" value="Anticodon-bd"/>
</dbReference>
<feature type="region of interest" description="Disordered" evidence="10">
    <location>
        <begin position="1"/>
        <end position="51"/>
    </location>
</feature>
<gene>
    <name evidence="12" type="ordered locus">Bathy13g00440</name>
</gene>
<dbReference type="InterPro" id="IPR006195">
    <property type="entry name" value="aa-tRNA-synth_II"/>
</dbReference>
<keyword evidence="5" id="KW-0067">ATP-binding</keyword>
<dbReference type="InterPro" id="IPR036621">
    <property type="entry name" value="Anticodon-bd_dom_sf"/>
</dbReference>
<dbReference type="KEGG" id="bpg:Bathy13g00440"/>
<dbReference type="GO" id="GO:0005737">
    <property type="term" value="C:cytoplasm"/>
    <property type="evidence" value="ECO:0007669"/>
    <property type="project" value="InterPro"/>
</dbReference>
<dbReference type="GO" id="GO:0006427">
    <property type="term" value="P:histidyl-tRNA aminoacylation"/>
    <property type="evidence" value="ECO:0007669"/>
    <property type="project" value="InterPro"/>
</dbReference>
<evidence type="ECO:0000256" key="4">
    <source>
        <dbReference type="ARBA" id="ARBA00022741"/>
    </source>
</evidence>
<evidence type="ECO:0000256" key="9">
    <source>
        <dbReference type="ARBA" id="ARBA00047639"/>
    </source>
</evidence>
<evidence type="ECO:0000256" key="7">
    <source>
        <dbReference type="ARBA" id="ARBA00023146"/>
    </source>
</evidence>
<keyword evidence="6" id="KW-0648">Protein biosynthesis</keyword>
<dbReference type="EMBL" id="FO082266">
    <property type="protein sequence ID" value="CCO19298.1"/>
    <property type="molecule type" value="Genomic_DNA"/>
</dbReference>
<dbReference type="InterPro" id="IPR041715">
    <property type="entry name" value="HisRS-like_core"/>
</dbReference>
<dbReference type="OrthoDB" id="1906957at2759"/>
<dbReference type="Gene3D" id="3.40.50.800">
    <property type="entry name" value="Anticodon-binding domain"/>
    <property type="match status" value="1"/>
</dbReference>
<evidence type="ECO:0000256" key="8">
    <source>
        <dbReference type="ARBA" id="ARBA00030619"/>
    </source>
</evidence>
<dbReference type="SUPFAM" id="SSF52954">
    <property type="entry name" value="Class II aaRS ABD-related"/>
    <property type="match status" value="1"/>
</dbReference>
<accession>K8FC86</accession>
<evidence type="ECO:0000256" key="2">
    <source>
        <dbReference type="ARBA" id="ARBA00012815"/>
    </source>
</evidence>
<dbReference type="Pfam" id="PF03129">
    <property type="entry name" value="HGTP_anticodon"/>
    <property type="match status" value="1"/>
</dbReference>
<feature type="domain" description="Aminoacyl-transfer RNA synthetases class-II family profile" evidence="11">
    <location>
        <begin position="62"/>
        <end position="409"/>
    </location>
</feature>
<keyword evidence="7" id="KW-0030">Aminoacyl-tRNA synthetase</keyword>
<reference evidence="12 13" key="1">
    <citation type="submission" date="2011-10" db="EMBL/GenBank/DDBJ databases">
        <authorList>
            <person name="Genoscope - CEA"/>
        </authorList>
    </citation>
    <scope>NUCLEOTIDE SEQUENCE [LARGE SCALE GENOMIC DNA]</scope>
    <source>
        <strain evidence="12 13">RCC 1105</strain>
    </source>
</reference>
<dbReference type="InterPro" id="IPR045864">
    <property type="entry name" value="aa-tRNA-synth_II/BPL/LPL"/>
</dbReference>
<protein>
    <recommendedName>
        <fullName evidence="2">histidine--tRNA ligase</fullName>
        <ecNumber evidence="2">6.1.1.21</ecNumber>
    </recommendedName>
    <alternativeName>
        <fullName evidence="8">Histidyl-tRNA synthetase</fullName>
    </alternativeName>
</protein>
<evidence type="ECO:0000259" key="11">
    <source>
        <dbReference type="PROSITE" id="PS50862"/>
    </source>
</evidence>
<evidence type="ECO:0000256" key="1">
    <source>
        <dbReference type="ARBA" id="ARBA00008226"/>
    </source>
</evidence>
<proteinExistence type="inferred from homology"/>
<organism evidence="12 13">
    <name type="scientific">Bathycoccus prasinos</name>
    <dbReference type="NCBI Taxonomy" id="41875"/>
    <lineage>
        <taxon>Eukaryota</taxon>
        <taxon>Viridiplantae</taxon>
        <taxon>Chlorophyta</taxon>
        <taxon>Mamiellophyceae</taxon>
        <taxon>Mamiellales</taxon>
        <taxon>Bathycoccaceae</taxon>
        <taxon>Bathycoccus</taxon>
    </lineage>
</organism>
<keyword evidence="13" id="KW-1185">Reference proteome</keyword>
<dbReference type="PANTHER" id="PTHR43707:SF1">
    <property type="entry name" value="HISTIDINE--TRNA LIGASE, MITOCHONDRIAL-RELATED"/>
    <property type="match status" value="1"/>
</dbReference>
<dbReference type="EC" id="6.1.1.21" evidence="2"/>
<dbReference type="AlphaFoldDB" id="K8FC86"/>
<keyword evidence="3" id="KW-0436">Ligase</keyword>
<dbReference type="CDD" id="cd00773">
    <property type="entry name" value="HisRS-like_core"/>
    <property type="match status" value="1"/>
</dbReference>
<dbReference type="Proteomes" id="UP000198341">
    <property type="component" value="Chromosome 13"/>
</dbReference>
<dbReference type="SUPFAM" id="SSF55681">
    <property type="entry name" value="Class II aaRS and biotin synthetases"/>
    <property type="match status" value="1"/>
</dbReference>
<evidence type="ECO:0000256" key="3">
    <source>
        <dbReference type="ARBA" id="ARBA00022598"/>
    </source>
</evidence>
<evidence type="ECO:0000256" key="5">
    <source>
        <dbReference type="ARBA" id="ARBA00022840"/>
    </source>
</evidence>
<dbReference type="FunFam" id="3.30.930.10:FF:000054">
    <property type="entry name" value="Histidine--tRNA ligase chloroplastic/mitochondrial"/>
    <property type="match status" value="1"/>
</dbReference>
<dbReference type="GO" id="GO:0005524">
    <property type="term" value="F:ATP binding"/>
    <property type="evidence" value="ECO:0007669"/>
    <property type="project" value="UniProtKB-KW"/>
</dbReference>
<evidence type="ECO:0000256" key="10">
    <source>
        <dbReference type="SAM" id="MobiDB-lite"/>
    </source>
</evidence>
<evidence type="ECO:0000256" key="6">
    <source>
        <dbReference type="ARBA" id="ARBA00022917"/>
    </source>
</evidence>
<dbReference type="InterPro" id="IPR004516">
    <property type="entry name" value="HisRS/HisZ"/>
</dbReference>
<comment type="catalytic activity">
    <reaction evidence="9">
        <text>tRNA(His) + L-histidine + ATP = L-histidyl-tRNA(His) + AMP + diphosphate + H(+)</text>
        <dbReference type="Rhea" id="RHEA:17313"/>
        <dbReference type="Rhea" id="RHEA-COMP:9665"/>
        <dbReference type="Rhea" id="RHEA-COMP:9689"/>
        <dbReference type="ChEBI" id="CHEBI:15378"/>
        <dbReference type="ChEBI" id="CHEBI:30616"/>
        <dbReference type="ChEBI" id="CHEBI:33019"/>
        <dbReference type="ChEBI" id="CHEBI:57595"/>
        <dbReference type="ChEBI" id="CHEBI:78442"/>
        <dbReference type="ChEBI" id="CHEBI:78527"/>
        <dbReference type="ChEBI" id="CHEBI:456215"/>
        <dbReference type="EC" id="6.1.1.21"/>
    </reaction>
</comment>
<evidence type="ECO:0000313" key="12">
    <source>
        <dbReference type="EMBL" id="CCO19298.1"/>
    </source>
</evidence>
<dbReference type="HAMAP" id="MF_00127">
    <property type="entry name" value="His_tRNA_synth"/>
    <property type="match status" value="1"/>
</dbReference>
<dbReference type="STRING" id="41875.K8FC86"/>
<sequence>MSEEEPKTEKQLIRQAEKERKKKEKLEKELKKKREGLASSSGGGGSVVTVHASQTPPVHLDAVSGTRDFFPEEFRLQTWLFEKFRKCGLRAGFEEYDAPVLERQELYKRKAGEEITQQMYSFVDKDGVEVTLRPEMTPTLARMVLSRGASMILPLKWFSIPQCWRFEATQRGRKREHYQWNMDIIGCKEITAEVELLSAAVEFFKSCGITSADVGIKVNSRKVMQSMLTINDVPDEIFAPTCVILDKLDKIGAEAVVKELTETLGLPRETAENVVKTLSCKTVEELEEMAREAIEVSSGGDDGDNTNSNTKAVDDSSIRELKELFKLAEEYGFGDWLQFDASVVRGLAYYTGVVFEAFDKAGELRAIAGGGRYDKLLSLYGATTPVPACGFGFGDCVIVELLKEKNLLPNVQKRVDFCVCAYNKDMQGKAMKAAGLLRQTSPPSNGSGGGGGGSSSNDDDGDGNINSADENKRLVVVDVLLEPKKKVAQTFDYANRIGARYVVFVAPSEWENGCVRIKDLRAEEYAEDDADKQVDVKIEDLWNALEQMRENENRVRARRGFASL</sequence>
<dbReference type="GO" id="GO:0004821">
    <property type="term" value="F:histidine-tRNA ligase activity"/>
    <property type="evidence" value="ECO:0007669"/>
    <property type="project" value="UniProtKB-EC"/>
</dbReference>
<keyword evidence="4" id="KW-0547">Nucleotide-binding</keyword>
<dbReference type="Pfam" id="PF13393">
    <property type="entry name" value="tRNA-synt_His"/>
    <property type="match status" value="1"/>
</dbReference>
<dbReference type="Gene3D" id="3.30.930.10">
    <property type="entry name" value="Bira Bifunctional Protein, Domain 2"/>
    <property type="match status" value="1"/>
</dbReference>
<feature type="compositionally biased region" description="Basic and acidic residues" evidence="10">
    <location>
        <begin position="1"/>
        <end position="36"/>
    </location>
</feature>
<feature type="region of interest" description="Disordered" evidence="10">
    <location>
        <begin position="437"/>
        <end position="467"/>
    </location>
</feature>
<comment type="similarity">
    <text evidence="1">Belongs to the class-II aminoacyl-tRNA synthetase family.</text>
</comment>
<dbReference type="PANTHER" id="PTHR43707">
    <property type="entry name" value="HISTIDYL-TRNA SYNTHETASE"/>
    <property type="match status" value="1"/>
</dbReference>
<name>K8FC86_9CHLO</name>